<evidence type="ECO:0000256" key="1">
    <source>
        <dbReference type="SAM" id="MobiDB-lite"/>
    </source>
</evidence>
<feature type="compositionally biased region" description="Basic and acidic residues" evidence="1">
    <location>
        <begin position="33"/>
        <end position="42"/>
    </location>
</feature>
<accession>X1PME8</accession>
<evidence type="ECO:0000313" key="2">
    <source>
        <dbReference type="EMBL" id="GAI32034.1"/>
    </source>
</evidence>
<sequence>AKIFCDKIRDGGAVWSTENALKPINETNFHDFTGRWGDDKAPRSPRNKYNNRWRNAPDVEPIQVSSES</sequence>
<gene>
    <name evidence="2" type="ORF">S06H3_30975</name>
</gene>
<dbReference type="AlphaFoldDB" id="X1PME8"/>
<dbReference type="EMBL" id="BARV01018297">
    <property type="protein sequence ID" value="GAI32034.1"/>
    <property type="molecule type" value="Genomic_DNA"/>
</dbReference>
<name>X1PME8_9ZZZZ</name>
<feature type="non-terminal residue" evidence="2">
    <location>
        <position position="1"/>
    </location>
</feature>
<comment type="caution">
    <text evidence="2">The sequence shown here is derived from an EMBL/GenBank/DDBJ whole genome shotgun (WGS) entry which is preliminary data.</text>
</comment>
<proteinExistence type="predicted"/>
<feature type="region of interest" description="Disordered" evidence="1">
    <location>
        <begin position="33"/>
        <end position="68"/>
    </location>
</feature>
<protein>
    <submittedName>
        <fullName evidence="2">Uncharacterized protein</fullName>
    </submittedName>
</protein>
<reference evidence="2" key="1">
    <citation type="journal article" date="2014" name="Front. Microbiol.">
        <title>High frequency of phylogenetically diverse reductive dehalogenase-homologous genes in deep subseafloor sedimentary metagenomes.</title>
        <authorList>
            <person name="Kawai M."/>
            <person name="Futagami T."/>
            <person name="Toyoda A."/>
            <person name="Takaki Y."/>
            <person name="Nishi S."/>
            <person name="Hori S."/>
            <person name="Arai W."/>
            <person name="Tsubouchi T."/>
            <person name="Morono Y."/>
            <person name="Uchiyama I."/>
            <person name="Ito T."/>
            <person name="Fujiyama A."/>
            <person name="Inagaki F."/>
            <person name="Takami H."/>
        </authorList>
    </citation>
    <scope>NUCLEOTIDE SEQUENCE</scope>
    <source>
        <strain evidence="2">Expedition CK06-06</strain>
    </source>
</reference>
<organism evidence="2">
    <name type="scientific">marine sediment metagenome</name>
    <dbReference type="NCBI Taxonomy" id="412755"/>
    <lineage>
        <taxon>unclassified sequences</taxon>
        <taxon>metagenomes</taxon>
        <taxon>ecological metagenomes</taxon>
    </lineage>
</organism>